<proteinExistence type="predicted"/>
<keyword evidence="2" id="KW-1185">Reference proteome</keyword>
<reference evidence="1" key="1">
    <citation type="submission" date="2019-08" db="EMBL/GenBank/DDBJ databases">
        <title>Genome sequence of Clostridiales bacterium MT110.</title>
        <authorList>
            <person name="Cao J."/>
        </authorList>
    </citation>
    <scope>NUCLEOTIDE SEQUENCE</scope>
    <source>
        <strain evidence="1">MT110</strain>
    </source>
</reference>
<protein>
    <submittedName>
        <fullName evidence="1">Tyrosine-type recombinase/integrase</fullName>
    </submittedName>
</protein>
<dbReference type="EMBL" id="CP042469">
    <property type="protein sequence ID" value="QOX63993.1"/>
    <property type="molecule type" value="Genomic_DNA"/>
</dbReference>
<sequence length="307" mass="35593">MLNLASLYTSYLDYCQYQKNLSIKTLKAYRIDLTQFLVFINELDGSLTKKNLSEFMTSLHKRYQPKTIKRKMASIKAFCSWLEYEEYIQNNPFNRMNMKFHVPHILPKTIPLDIIETLLLAAYQELQGIKTSEFKELVVLRDIAVLELLFASGMRVSELCSLNSDDISLTSGQIRIYGKGAKERIITVTNSSVLSALKKYKVEVGKQVGFSECFFINRMKDRLSEQSVRAIIRKYVQKAKINHHLTPHMFRHSFATLLLEEDVDIRYIQQLLGHSSITTTQIYTHVSVKKQNDILSSKHPRNKLSIK</sequence>
<accession>A0ACD1ACJ4</accession>
<dbReference type="Proteomes" id="UP000594014">
    <property type="component" value="Chromosome"/>
</dbReference>
<gene>
    <name evidence="1" type="ORF">FRZ06_11940</name>
</gene>
<evidence type="ECO:0000313" key="2">
    <source>
        <dbReference type="Proteomes" id="UP000594014"/>
    </source>
</evidence>
<name>A0ACD1ACJ4_9FIRM</name>
<organism evidence="1 2">
    <name type="scientific">Anoxybacterium hadale</name>
    <dbReference type="NCBI Taxonomy" id="3408580"/>
    <lineage>
        <taxon>Bacteria</taxon>
        <taxon>Bacillati</taxon>
        <taxon>Bacillota</taxon>
        <taxon>Clostridia</taxon>
        <taxon>Peptostreptococcales</taxon>
        <taxon>Anaerovoracaceae</taxon>
        <taxon>Anoxybacterium</taxon>
    </lineage>
</organism>
<evidence type="ECO:0000313" key="1">
    <source>
        <dbReference type="EMBL" id="QOX63993.1"/>
    </source>
</evidence>